<evidence type="ECO:0000256" key="1">
    <source>
        <dbReference type="SAM" id="MobiDB-lite"/>
    </source>
</evidence>
<sequence>DQHDVDQGPRRSPRSGRHRRAPGLRPGPVQWLRRVPRCARERAHRGGPGDRSALRRHLRPSAPGHPARHRRHRRDQELREHDLREQRHHPREPLPGETAEL</sequence>
<dbReference type="AlphaFoldDB" id="A0A6J4IXC3"/>
<dbReference type="EMBL" id="CADCTI010000220">
    <property type="protein sequence ID" value="CAA9261211.1"/>
    <property type="molecule type" value="Genomic_DNA"/>
</dbReference>
<accession>A0A6J4IXC3</accession>
<feature type="compositionally biased region" description="Basic residues" evidence="1">
    <location>
        <begin position="11"/>
        <end position="22"/>
    </location>
</feature>
<name>A0A6J4IXC3_9ACTN</name>
<feature type="compositionally biased region" description="Basic residues" evidence="1">
    <location>
        <begin position="34"/>
        <end position="45"/>
    </location>
</feature>
<organism evidence="2">
    <name type="scientific">uncultured Blastococcus sp</name>
    <dbReference type="NCBI Taxonomy" id="217144"/>
    <lineage>
        <taxon>Bacteria</taxon>
        <taxon>Bacillati</taxon>
        <taxon>Actinomycetota</taxon>
        <taxon>Actinomycetes</taxon>
        <taxon>Geodermatophilales</taxon>
        <taxon>Geodermatophilaceae</taxon>
        <taxon>Blastococcus</taxon>
        <taxon>environmental samples</taxon>
    </lineage>
</organism>
<reference evidence="2" key="1">
    <citation type="submission" date="2020-02" db="EMBL/GenBank/DDBJ databases">
        <authorList>
            <person name="Meier V. D."/>
        </authorList>
    </citation>
    <scope>NUCLEOTIDE SEQUENCE</scope>
    <source>
        <strain evidence="2">AVDCRST_MAG57</strain>
    </source>
</reference>
<feature type="region of interest" description="Disordered" evidence="1">
    <location>
        <begin position="1"/>
        <end position="101"/>
    </location>
</feature>
<protein>
    <submittedName>
        <fullName evidence="2">Uncharacterized protein</fullName>
    </submittedName>
</protein>
<feature type="compositionally biased region" description="Basic and acidic residues" evidence="1">
    <location>
        <begin position="74"/>
        <end position="85"/>
    </location>
</feature>
<evidence type="ECO:0000313" key="2">
    <source>
        <dbReference type="EMBL" id="CAA9261211.1"/>
    </source>
</evidence>
<feature type="non-terminal residue" evidence="2">
    <location>
        <position position="1"/>
    </location>
</feature>
<proteinExistence type="predicted"/>
<feature type="non-terminal residue" evidence="2">
    <location>
        <position position="101"/>
    </location>
</feature>
<gene>
    <name evidence="2" type="ORF">AVDCRST_MAG57-2649</name>
</gene>